<evidence type="ECO:0000256" key="1">
    <source>
        <dbReference type="SAM" id="Phobius"/>
    </source>
</evidence>
<proteinExistence type="predicted"/>
<reference evidence="2 3" key="1">
    <citation type="submission" date="2009-02" db="EMBL/GenBank/DDBJ databases">
        <authorList>
            <person name="Fulton L."/>
            <person name="Clifton S."/>
            <person name="Fulton B."/>
            <person name="Xu J."/>
            <person name="Minx P."/>
            <person name="Pepin K.H."/>
            <person name="Johnson M."/>
            <person name="Bhonagiri V."/>
            <person name="Nash W.E."/>
            <person name="Mardis E.R."/>
            <person name="Wilson R.K."/>
        </authorList>
    </citation>
    <scope>NUCLEOTIDE SEQUENCE [LARGE SCALE GENOMIC DNA]</scope>
    <source>
        <strain evidence="2 3">DSM 16841</strain>
    </source>
</reference>
<gene>
    <name evidence="2" type="ORF">ROSEINA2194_02505</name>
</gene>
<dbReference type="Proteomes" id="UP000003561">
    <property type="component" value="Unassembled WGS sequence"/>
</dbReference>
<keyword evidence="1" id="KW-1133">Transmembrane helix</keyword>
<dbReference type="eggNOG" id="ENOG50333F2">
    <property type="taxonomic scope" value="Bacteria"/>
</dbReference>
<keyword evidence="1" id="KW-0472">Membrane</keyword>
<accession>C0FUT4</accession>
<dbReference type="SUPFAM" id="SSF63393">
    <property type="entry name" value="RNA polymerase subunits"/>
    <property type="match status" value="1"/>
</dbReference>
<reference evidence="2 3" key="2">
    <citation type="submission" date="2009-03" db="EMBL/GenBank/DDBJ databases">
        <title>Draft genome sequence of Roseburia inulinivorans (DSM 16841).</title>
        <authorList>
            <person name="Sudarsanam P."/>
            <person name="Ley R."/>
            <person name="Guruge J."/>
            <person name="Turnbaugh P.J."/>
            <person name="Mahowald M."/>
            <person name="Liep D."/>
            <person name="Gordon J."/>
        </authorList>
    </citation>
    <scope>NUCLEOTIDE SEQUENCE [LARGE SCALE GENOMIC DNA]</scope>
    <source>
        <strain evidence="2 3">DSM 16841</strain>
    </source>
</reference>
<evidence type="ECO:0000313" key="3">
    <source>
        <dbReference type="Proteomes" id="UP000003561"/>
    </source>
</evidence>
<keyword evidence="1" id="KW-0812">Transmembrane</keyword>
<dbReference type="InterPro" id="IPR029040">
    <property type="entry name" value="RPABC4/Spt4"/>
</dbReference>
<protein>
    <submittedName>
        <fullName evidence="2">Uncharacterized protein</fullName>
    </submittedName>
</protein>
<dbReference type="EMBL" id="ACFY01000096">
    <property type="protein sequence ID" value="EEG93538.1"/>
    <property type="molecule type" value="Genomic_DNA"/>
</dbReference>
<evidence type="ECO:0000313" key="2">
    <source>
        <dbReference type="EMBL" id="EEG93538.1"/>
    </source>
</evidence>
<name>C0FUT4_9FIRM</name>
<comment type="caution">
    <text evidence="2">The sequence shown here is derived from an EMBL/GenBank/DDBJ whole genome shotgun (WGS) entry which is preliminary data.</text>
</comment>
<dbReference type="AlphaFoldDB" id="C0FUT4"/>
<sequence>MSAFVIQNKYRALFGYAIIFLAYNEKRGLMLMMRVYICPDCGWMRMVSRRKNVECYKCGVQDMTLAKVDFATYVSWSEKERQEYASAWMYIHNKGKIKRN</sequence>
<feature type="transmembrane region" description="Helical" evidence="1">
    <location>
        <begin position="6"/>
        <end position="24"/>
    </location>
</feature>
<organism evidence="2 3">
    <name type="scientific">Roseburia inulinivorans DSM 16841</name>
    <dbReference type="NCBI Taxonomy" id="622312"/>
    <lineage>
        <taxon>Bacteria</taxon>
        <taxon>Bacillati</taxon>
        <taxon>Bacillota</taxon>
        <taxon>Clostridia</taxon>
        <taxon>Lachnospirales</taxon>
        <taxon>Lachnospiraceae</taxon>
        <taxon>Roseburia</taxon>
    </lineage>
</organism>